<dbReference type="EMBL" id="LBNE01000015">
    <property type="protein sequence ID" value="KKO70435.1"/>
    <property type="molecule type" value="Genomic_DNA"/>
</dbReference>
<comment type="caution">
    <text evidence="1">The sequence shown here is derived from an EMBL/GenBank/DDBJ whole genome shotgun (WGS) entry which is preliminary data.</text>
</comment>
<organism evidence="1 2">
    <name type="scientific">Kerstersia gyiorum</name>
    <dbReference type="NCBI Taxonomy" id="206506"/>
    <lineage>
        <taxon>Bacteria</taxon>
        <taxon>Pseudomonadati</taxon>
        <taxon>Pseudomonadota</taxon>
        <taxon>Betaproteobacteria</taxon>
        <taxon>Burkholderiales</taxon>
        <taxon>Alcaligenaceae</taxon>
        <taxon>Kerstersia</taxon>
    </lineage>
</organism>
<name>A0A171KNG8_9BURK</name>
<reference evidence="1 2" key="1">
    <citation type="submission" date="2015-04" db="EMBL/GenBank/DDBJ databases">
        <title>Genome sequence of Kerstersia gyiorum CG1.</title>
        <authorList>
            <person name="Greninger A.L."/>
            <person name="Kozyreva V."/>
            <person name="Chaturvedi V."/>
        </authorList>
    </citation>
    <scope>NUCLEOTIDE SEQUENCE [LARGE SCALE GENOMIC DNA]</scope>
    <source>
        <strain evidence="1 2">CG1</strain>
    </source>
</reference>
<protein>
    <submittedName>
        <fullName evidence="1">Uncharacterized protein</fullName>
    </submittedName>
</protein>
<keyword evidence="2" id="KW-1185">Reference proteome</keyword>
<gene>
    <name evidence="1" type="ORF">AAV32_16325</name>
</gene>
<sequence length="70" mass="8328">MLCLKTNFTTIERQVCFPLQSKNQPNFWTEFKIIQLDIMTDTNSRAFEFVIPTTFLVHYLSGQPITVWRK</sequence>
<dbReference type="AlphaFoldDB" id="A0A171KNG8"/>
<proteinExistence type="predicted"/>
<dbReference type="STRING" id="206506.AAV32_16325"/>
<evidence type="ECO:0000313" key="1">
    <source>
        <dbReference type="EMBL" id="KKO70435.1"/>
    </source>
</evidence>
<accession>A0A171KNG8</accession>
<evidence type="ECO:0000313" key="2">
    <source>
        <dbReference type="Proteomes" id="UP000078084"/>
    </source>
</evidence>
<dbReference type="Proteomes" id="UP000078084">
    <property type="component" value="Unassembled WGS sequence"/>
</dbReference>